<feature type="site" description="Lowers pKa of active site Tyr" evidence="3">
    <location>
        <position position="91"/>
    </location>
</feature>
<dbReference type="SUPFAM" id="SSF51430">
    <property type="entry name" value="NAD(P)-linked oxidoreductase"/>
    <property type="match status" value="1"/>
</dbReference>
<gene>
    <name evidence="5" type="ordered locus">CNE_1c31410</name>
</gene>
<dbReference type="PANTHER" id="PTHR43638">
    <property type="entry name" value="OXIDOREDUCTASE, ALDO/KETO REDUCTASE FAMILY PROTEIN"/>
    <property type="match status" value="1"/>
</dbReference>
<dbReference type="InterPro" id="IPR036812">
    <property type="entry name" value="NAD(P)_OxRdtase_dom_sf"/>
</dbReference>
<evidence type="ECO:0000313" key="5">
    <source>
        <dbReference type="EMBL" id="AEI78453.1"/>
    </source>
</evidence>
<feature type="active site" description="Proton donor" evidence="1">
    <location>
        <position position="66"/>
    </location>
</feature>
<accession>G0EWJ6</accession>
<reference evidence="5 6" key="1">
    <citation type="journal article" date="2011" name="J. Bacteriol.">
        <title>Complete genome sequence of the type strain Cupriavidus necator N-1.</title>
        <authorList>
            <person name="Poehlein A."/>
            <person name="Kusian B."/>
            <person name="Friedrich B."/>
            <person name="Daniel R."/>
            <person name="Bowien B."/>
        </authorList>
    </citation>
    <scope>NUCLEOTIDE SEQUENCE [LARGE SCALE GENOMIC DNA]</scope>
    <source>
        <strain evidence="6">ATCC 43291 / DSM 13513 / CCUG 52238 / LMG 8453 / N-1</strain>
    </source>
</reference>
<feature type="domain" description="NADP-dependent oxidoreductase" evidence="4">
    <location>
        <begin position="28"/>
        <end position="277"/>
    </location>
</feature>
<dbReference type="InterPro" id="IPR023210">
    <property type="entry name" value="NADP_OxRdtase_dom"/>
</dbReference>
<evidence type="ECO:0000256" key="2">
    <source>
        <dbReference type="PIRSR" id="PIRSR000097-2"/>
    </source>
</evidence>
<sequence length="290" mass="32094">MPPGTGPANQEANMKQVTLPDGERVPALGMGTWNMGESRAARAEEVATLRLGLDLGLRLIDTAEMYGEGQSEEMIGEAIAGRRDEAFLVSKVYPFNASRRGTVQACERSLKRLRTDRIDLYLLHWRGGVPLEETVQAMEALQRDGKIRRWGVSNLDLSDLQELWDAPGGDRLATNQLLYNLGRRGIEWDLLPWLRQRGVPVMAYSPIEQSRLLGNPGLKRFARDHGMTAAQAALAWLLAQDGVIAIPKTGRRERLQENLGALSHTLSAAQLAELDRIFPPPDGPGLLEML</sequence>
<protein>
    <submittedName>
        <fullName evidence="5">Aldehyde reductase</fullName>
        <ecNumber evidence="5">1.1.1.21</ecNumber>
    </submittedName>
</protein>
<feature type="binding site" evidence="2">
    <location>
        <position position="124"/>
    </location>
    <ligand>
        <name>substrate</name>
    </ligand>
</feature>
<organism evidence="5 6">
    <name type="scientific">Cupriavidus necator (strain ATCC 43291 / DSM 13513 / CCUG 52238 / LMG 8453 / N-1)</name>
    <name type="common">Ralstonia eutropha</name>
    <dbReference type="NCBI Taxonomy" id="1042878"/>
    <lineage>
        <taxon>Bacteria</taxon>
        <taxon>Pseudomonadati</taxon>
        <taxon>Pseudomonadota</taxon>
        <taxon>Betaproteobacteria</taxon>
        <taxon>Burkholderiales</taxon>
        <taxon>Burkholderiaceae</taxon>
        <taxon>Cupriavidus</taxon>
    </lineage>
</organism>
<dbReference type="GO" id="GO:0016491">
    <property type="term" value="F:oxidoreductase activity"/>
    <property type="evidence" value="ECO:0007669"/>
    <property type="project" value="UniProtKB-KW"/>
</dbReference>
<dbReference type="PRINTS" id="PR00069">
    <property type="entry name" value="ALDKETRDTASE"/>
</dbReference>
<dbReference type="Proteomes" id="UP000006798">
    <property type="component" value="Chromosome 1"/>
</dbReference>
<evidence type="ECO:0000256" key="3">
    <source>
        <dbReference type="PIRSR" id="PIRSR000097-3"/>
    </source>
</evidence>
<name>G0EWJ6_CUPNN</name>
<evidence type="ECO:0000256" key="1">
    <source>
        <dbReference type="PIRSR" id="PIRSR000097-1"/>
    </source>
</evidence>
<dbReference type="CDD" id="cd19138">
    <property type="entry name" value="AKR_YeaE"/>
    <property type="match status" value="1"/>
</dbReference>
<evidence type="ECO:0000313" key="6">
    <source>
        <dbReference type="Proteomes" id="UP000006798"/>
    </source>
</evidence>
<keyword evidence="5" id="KW-0560">Oxidoreductase</keyword>
<dbReference type="Pfam" id="PF00248">
    <property type="entry name" value="Aldo_ket_red"/>
    <property type="match status" value="1"/>
</dbReference>
<dbReference type="InterPro" id="IPR020471">
    <property type="entry name" value="AKR"/>
</dbReference>
<dbReference type="SMR" id="G0EWJ6"/>
<dbReference type="Gene3D" id="3.20.20.100">
    <property type="entry name" value="NADP-dependent oxidoreductase domain"/>
    <property type="match status" value="1"/>
</dbReference>
<proteinExistence type="predicted"/>
<evidence type="ECO:0000259" key="4">
    <source>
        <dbReference type="Pfam" id="PF00248"/>
    </source>
</evidence>
<dbReference type="EMBL" id="CP002877">
    <property type="protein sequence ID" value="AEI78453.1"/>
    <property type="molecule type" value="Genomic_DNA"/>
</dbReference>
<dbReference type="KEGG" id="cnc:CNE_1c31410"/>
<dbReference type="EC" id="1.1.1.21" evidence="5"/>
<dbReference type="HOGENOM" id="CLU_023205_2_3_4"/>
<dbReference type="PIRSF" id="PIRSF000097">
    <property type="entry name" value="AKR"/>
    <property type="match status" value="1"/>
</dbReference>
<dbReference type="PANTHER" id="PTHR43638:SF3">
    <property type="entry name" value="ALDEHYDE REDUCTASE"/>
    <property type="match status" value="1"/>
</dbReference>
<dbReference type="AlphaFoldDB" id="G0EWJ6"/>